<keyword evidence="2" id="KW-1185">Reference proteome</keyword>
<name>A0ACD1ADY6_9FIRM</name>
<gene>
    <name evidence="1" type="ORF">FRZ06_15665</name>
</gene>
<proteinExistence type="predicted"/>
<protein>
    <submittedName>
        <fullName evidence="1">Helix-turn-helix domain-containing protein</fullName>
    </submittedName>
</protein>
<organism evidence="1 2">
    <name type="scientific">Anoxybacterium hadale</name>
    <dbReference type="NCBI Taxonomy" id="3408580"/>
    <lineage>
        <taxon>Bacteria</taxon>
        <taxon>Bacillati</taxon>
        <taxon>Bacillota</taxon>
        <taxon>Clostridia</taxon>
        <taxon>Peptostreptococcales</taxon>
        <taxon>Anaerovoracaceae</taxon>
        <taxon>Anoxybacterium</taxon>
    </lineage>
</organism>
<dbReference type="EMBL" id="CP042469">
    <property type="protein sequence ID" value="QOX64676.1"/>
    <property type="molecule type" value="Genomic_DNA"/>
</dbReference>
<reference evidence="1" key="1">
    <citation type="submission" date="2019-08" db="EMBL/GenBank/DDBJ databases">
        <title>Genome sequence of Clostridiales bacterium MT110.</title>
        <authorList>
            <person name="Cao J."/>
        </authorList>
    </citation>
    <scope>NUCLEOTIDE SEQUENCE</scope>
    <source>
        <strain evidence="1">MT110</strain>
    </source>
</reference>
<evidence type="ECO:0000313" key="2">
    <source>
        <dbReference type="Proteomes" id="UP000594014"/>
    </source>
</evidence>
<sequence>MSSEVKFLTIEQVAEMLQVTKMTIYNLQKKGLPFIKLGKNVRFDQNDVIEWVNSNKVKAVEQDK</sequence>
<accession>A0ACD1ADY6</accession>
<evidence type="ECO:0000313" key="1">
    <source>
        <dbReference type="EMBL" id="QOX64676.1"/>
    </source>
</evidence>
<dbReference type="Proteomes" id="UP000594014">
    <property type="component" value="Chromosome"/>
</dbReference>